<accession>A0A2Z7C645</accession>
<keyword evidence="3" id="KW-1185">Reference proteome</keyword>
<protein>
    <submittedName>
        <fullName evidence="2">Uncharacterized protein</fullName>
    </submittedName>
</protein>
<organism evidence="2 3">
    <name type="scientific">Dorcoceras hygrometricum</name>
    <dbReference type="NCBI Taxonomy" id="472368"/>
    <lineage>
        <taxon>Eukaryota</taxon>
        <taxon>Viridiplantae</taxon>
        <taxon>Streptophyta</taxon>
        <taxon>Embryophyta</taxon>
        <taxon>Tracheophyta</taxon>
        <taxon>Spermatophyta</taxon>
        <taxon>Magnoliopsida</taxon>
        <taxon>eudicotyledons</taxon>
        <taxon>Gunneridae</taxon>
        <taxon>Pentapetalae</taxon>
        <taxon>asterids</taxon>
        <taxon>lamiids</taxon>
        <taxon>Lamiales</taxon>
        <taxon>Gesneriaceae</taxon>
        <taxon>Didymocarpoideae</taxon>
        <taxon>Trichosporeae</taxon>
        <taxon>Loxocarpinae</taxon>
        <taxon>Dorcoceras</taxon>
    </lineage>
</organism>
<feature type="compositionally biased region" description="Gly residues" evidence="1">
    <location>
        <begin position="107"/>
        <end position="116"/>
    </location>
</feature>
<dbReference type="EMBL" id="KQ999471">
    <property type="protein sequence ID" value="KZV41401.1"/>
    <property type="molecule type" value="Genomic_DNA"/>
</dbReference>
<evidence type="ECO:0000256" key="1">
    <source>
        <dbReference type="SAM" id="MobiDB-lite"/>
    </source>
</evidence>
<dbReference type="Proteomes" id="UP000250235">
    <property type="component" value="Unassembled WGS sequence"/>
</dbReference>
<feature type="compositionally biased region" description="Polar residues" evidence="1">
    <location>
        <begin position="133"/>
        <end position="147"/>
    </location>
</feature>
<proteinExistence type="predicted"/>
<feature type="region of interest" description="Disordered" evidence="1">
    <location>
        <begin position="85"/>
        <end position="161"/>
    </location>
</feature>
<sequence length="161" mass="17613">MRRLVNYHSSWAREQQVELFEASGIRGTKVLQLVVALTQLEVPQEVVRVSQLRIAYLYVVQLARLRQSGPRPDSRLLRQTALEVLTRSARSDSPRKTRPEQNSPAKLGGGGGGGGGERGEGRRRLTLGDTASRGPTTIVTPESQFRTCPTDHGKASSNIAP</sequence>
<gene>
    <name evidence="2" type="ORF">F511_34639</name>
</gene>
<feature type="compositionally biased region" description="Basic and acidic residues" evidence="1">
    <location>
        <begin position="89"/>
        <end position="99"/>
    </location>
</feature>
<evidence type="ECO:0000313" key="3">
    <source>
        <dbReference type="Proteomes" id="UP000250235"/>
    </source>
</evidence>
<reference evidence="2 3" key="1">
    <citation type="journal article" date="2015" name="Proc. Natl. Acad. Sci. U.S.A.">
        <title>The resurrection genome of Boea hygrometrica: A blueprint for survival of dehydration.</title>
        <authorList>
            <person name="Xiao L."/>
            <person name="Yang G."/>
            <person name="Zhang L."/>
            <person name="Yang X."/>
            <person name="Zhao S."/>
            <person name="Ji Z."/>
            <person name="Zhou Q."/>
            <person name="Hu M."/>
            <person name="Wang Y."/>
            <person name="Chen M."/>
            <person name="Xu Y."/>
            <person name="Jin H."/>
            <person name="Xiao X."/>
            <person name="Hu G."/>
            <person name="Bao F."/>
            <person name="Hu Y."/>
            <person name="Wan P."/>
            <person name="Li L."/>
            <person name="Deng X."/>
            <person name="Kuang T."/>
            <person name="Xiang C."/>
            <person name="Zhu J.K."/>
            <person name="Oliver M.J."/>
            <person name="He Y."/>
        </authorList>
    </citation>
    <scope>NUCLEOTIDE SEQUENCE [LARGE SCALE GENOMIC DNA]</scope>
    <source>
        <strain evidence="3">cv. XS01</strain>
    </source>
</reference>
<name>A0A2Z7C645_9LAMI</name>
<evidence type="ECO:0000313" key="2">
    <source>
        <dbReference type="EMBL" id="KZV41401.1"/>
    </source>
</evidence>
<dbReference type="AlphaFoldDB" id="A0A2Z7C645"/>